<organism evidence="2 3">
    <name type="scientific">Armillaria gallica</name>
    <name type="common">Bulbous honey fungus</name>
    <name type="synonym">Armillaria bulbosa</name>
    <dbReference type="NCBI Taxonomy" id="47427"/>
    <lineage>
        <taxon>Eukaryota</taxon>
        <taxon>Fungi</taxon>
        <taxon>Dikarya</taxon>
        <taxon>Basidiomycota</taxon>
        <taxon>Agaricomycotina</taxon>
        <taxon>Agaricomycetes</taxon>
        <taxon>Agaricomycetidae</taxon>
        <taxon>Agaricales</taxon>
        <taxon>Marasmiineae</taxon>
        <taxon>Physalacriaceae</taxon>
        <taxon>Armillaria</taxon>
    </lineage>
</organism>
<proteinExistence type="predicted"/>
<feature type="region of interest" description="Disordered" evidence="1">
    <location>
        <begin position="84"/>
        <end position="116"/>
    </location>
</feature>
<dbReference type="Proteomes" id="UP000217790">
    <property type="component" value="Unassembled WGS sequence"/>
</dbReference>
<feature type="compositionally biased region" description="Polar residues" evidence="1">
    <location>
        <begin position="185"/>
        <end position="204"/>
    </location>
</feature>
<feature type="compositionally biased region" description="Low complexity" evidence="1">
    <location>
        <begin position="159"/>
        <end position="184"/>
    </location>
</feature>
<dbReference type="OrthoDB" id="3068543at2759"/>
<evidence type="ECO:0000256" key="1">
    <source>
        <dbReference type="SAM" id="MobiDB-lite"/>
    </source>
</evidence>
<evidence type="ECO:0000313" key="2">
    <source>
        <dbReference type="EMBL" id="PBK80808.1"/>
    </source>
</evidence>
<protein>
    <recommendedName>
        <fullName evidence="4">Retrotransposon gag domain-containing protein</fullName>
    </recommendedName>
</protein>
<accession>A0A2H3CQV4</accession>
<dbReference type="InParanoid" id="A0A2H3CQV4"/>
<dbReference type="STRING" id="47427.A0A2H3CQV4"/>
<feature type="compositionally biased region" description="Basic and acidic residues" evidence="1">
    <location>
        <begin position="84"/>
        <end position="99"/>
    </location>
</feature>
<dbReference type="EMBL" id="KZ293739">
    <property type="protein sequence ID" value="PBK80808.1"/>
    <property type="molecule type" value="Genomic_DNA"/>
</dbReference>
<evidence type="ECO:0000313" key="3">
    <source>
        <dbReference type="Proteomes" id="UP000217790"/>
    </source>
</evidence>
<keyword evidence="3" id="KW-1185">Reference proteome</keyword>
<dbReference type="AlphaFoldDB" id="A0A2H3CQV4"/>
<sequence>MRHHPRNRAGTFGLNLTCGAAGRMLDQTLTLTTQLFSTGWVPPSIPSYRYSGTNPWETYIPPPSNYQTPPWSGTLYPPMREGTHEHFPGHVQNRYDPRNEIASPSPRRPGTVAPGLFESWKDQFPALATGQQRTPTPIPTMSPDPLSDEEDFQTPRPSPIQSPTQPIPSQTQTHTDQTTTPSTQGDKTTSGPSSRRSTEQSSALTEPLPGNSDEETSSDDLSGPTLGIPESAWTSTLQPKVATRSWENRPTSVWLHGYTPTKPDLFTRPMRGREFPTCIGPSGTWNLLNPLAAAGVKPILMEKPGKFSGKHDDIEWFLGDCTTYFEVFQQYFMDVPLRTIVLLTSLLEGNAQDWWEFGEEFRDAAIKETHEKKMGEIKMYGKTATKFFRDIEREAKLANRRDDMTAYRKKRTSSPDPYPRSQHQITIETRIHVAKLSHHDLLIIKY</sequence>
<gene>
    <name evidence="2" type="ORF">ARMGADRAFT_1039732</name>
</gene>
<reference evidence="3" key="1">
    <citation type="journal article" date="2017" name="Nat. Ecol. Evol.">
        <title>Genome expansion and lineage-specific genetic innovations in the forest pathogenic fungi Armillaria.</title>
        <authorList>
            <person name="Sipos G."/>
            <person name="Prasanna A.N."/>
            <person name="Walter M.C."/>
            <person name="O'Connor E."/>
            <person name="Balint B."/>
            <person name="Krizsan K."/>
            <person name="Kiss B."/>
            <person name="Hess J."/>
            <person name="Varga T."/>
            <person name="Slot J."/>
            <person name="Riley R."/>
            <person name="Boka B."/>
            <person name="Rigling D."/>
            <person name="Barry K."/>
            <person name="Lee J."/>
            <person name="Mihaltcheva S."/>
            <person name="LaButti K."/>
            <person name="Lipzen A."/>
            <person name="Waldron R."/>
            <person name="Moloney N.M."/>
            <person name="Sperisen C."/>
            <person name="Kredics L."/>
            <person name="Vagvoelgyi C."/>
            <person name="Patrignani A."/>
            <person name="Fitzpatrick D."/>
            <person name="Nagy I."/>
            <person name="Doyle S."/>
            <person name="Anderson J.B."/>
            <person name="Grigoriev I.V."/>
            <person name="Gueldener U."/>
            <person name="Muensterkoetter M."/>
            <person name="Nagy L.G."/>
        </authorList>
    </citation>
    <scope>NUCLEOTIDE SEQUENCE [LARGE SCALE GENOMIC DNA]</scope>
    <source>
        <strain evidence="3">Ar21-2</strain>
    </source>
</reference>
<evidence type="ECO:0008006" key="4">
    <source>
        <dbReference type="Google" id="ProtNLM"/>
    </source>
</evidence>
<feature type="region of interest" description="Disordered" evidence="1">
    <location>
        <begin position="401"/>
        <end position="421"/>
    </location>
</feature>
<name>A0A2H3CQV4_ARMGA</name>
<feature type="region of interest" description="Disordered" evidence="1">
    <location>
        <begin position="128"/>
        <end position="244"/>
    </location>
</feature>